<protein>
    <submittedName>
        <fullName evidence="2">Uncharacterized protein</fullName>
    </submittedName>
</protein>
<reference evidence="2 3" key="1">
    <citation type="submission" date="2013-11" db="EMBL/GenBank/DDBJ databases">
        <title>The Damaraland mole rat (Fukomys damarensis) genome and evolution of African mole rats.</title>
        <authorList>
            <person name="Gladyshev V.N."/>
            <person name="Fang X."/>
        </authorList>
    </citation>
    <scope>NUCLEOTIDE SEQUENCE [LARGE SCALE GENOMIC DNA]</scope>
    <source>
        <tissue evidence="2">Liver</tissue>
    </source>
</reference>
<feature type="compositionally biased region" description="Basic and acidic residues" evidence="1">
    <location>
        <begin position="14"/>
        <end position="24"/>
    </location>
</feature>
<dbReference type="AlphaFoldDB" id="A0A091CTF0"/>
<evidence type="ECO:0000313" key="2">
    <source>
        <dbReference type="EMBL" id="KFO21193.1"/>
    </source>
</evidence>
<name>A0A091CTF0_FUKDA</name>
<accession>A0A091CTF0</accession>
<proteinExistence type="predicted"/>
<sequence>MRDNTVEQETELEKEDRKKNEFAECSRATANGPQRVASIFDAVGTIALAEAL</sequence>
<keyword evidence="3" id="KW-1185">Reference proteome</keyword>
<dbReference type="Proteomes" id="UP000028990">
    <property type="component" value="Unassembled WGS sequence"/>
</dbReference>
<gene>
    <name evidence="2" type="ORF">H920_17418</name>
</gene>
<feature type="compositionally biased region" description="Acidic residues" evidence="1">
    <location>
        <begin position="1"/>
        <end position="13"/>
    </location>
</feature>
<feature type="region of interest" description="Disordered" evidence="1">
    <location>
        <begin position="1"/>
        <end position="26"/>
    </location>
</feature>
<organism evidence="2 3">
    <name type="scientific">Fukomys damarensis</name>
    <name type="common">Damaraland mole rat</name>
    <name type="synonym">Cryptomys damarensis</name>
    <dbReference type="NCBI Taxonomy" id="885580"/>
    <lineage>
        <taxon>Eukaryota</taxon>
        <taxon>Metazoa</taxon>
        <taxon>Chordata</taxon>
        <taxon>Craniata</taxon>
        <taxon>Vertebrata</taxon>
        <taxon>Euteleostomi</taxon>
        <taxon>Mammalia</taxon>
        <taxon>Eutheria</taxon>
        <taxon>Euarchontoglires</taxon>
        <taxon>Glires</taxon>
        <taxon>Rodentia</taxon>
        <taxon>Hystricomorpha</taxon>
        <taxon>Bathyergidae</taxon>
        <taxon>Fukomys</taxon>
    </lineage>
</organism>
<dbReference type="EMBL" id="KN124450">
    <property type="protein sequence ID" value="KFO21193.1"/>
    <property type="molecule type" value="Genomic_DNA"/>
</dbReference>
<evidence type="ECO:0000256" key="1">
    <source>
        <dbReference type="SAM" id="MobiDB-lite"/>
    </source>
</evidence>
<evidence type="ECO:0000313" key="3">
    <source>
        <dbReference type="Proteomes" id="UP000028990"/>
    </source>
</evidence>